<name>A0A7X7LYZ8_9RHOO</name>
<evidence type="ECO:0000259" key="3">
    <source>
        <dbReference type="PROSITE" id="PS50110"/>
    </source>
</evidence>
<dbReference type="GO" id="GO:0000160">
    <property type="term" value="P:phosphorelay signal transduction system"/>
    <property type="evidence" value="ECO:0007669"/>
    <property type="project" value="InterPro"/>
</dbReference>
<dbReference type="Gene3D" id="3.40.50.2300">
    <property type="match status" value="1"/>
</dbReference>
<dbReference type="PANTHER" id="PTHR44591">
    <property type="entry name" value="STRESS RESPONSE REGULATOR PROTEIN 1"/>
    <property type="match status" value="1"/>
</dbReference>
<evidence type="ECO:0000313" key="5">
    <source>
        <dbReference type="Proteomes" id="UP000536534"/>
    </source>
</evidence>
<dbReference type="InterPro" id="IPR050595">
    <property type="entry name" value="Bact_response_regulator"/>
</dbReference>
<dbReference type="Pfam" id="PF00072">
    <property type="entry name" value="Response_reg"/>
    <property type="match status" value="1"/>
</dbReference>
<comment type="caution">
    <text evidence="4">The sequence shown here is derived from an EMBL/GenBank/DDBJ whole genome shotgun (WGS) entry which is preliminary data.</text>
</comment>
<accession>A0A7X7LYZ8</accession>
<feature type="modified residue" description="4-aspartylphosphate" evidence="2">
    <location>
        <position position="22"/>
    </location>
</feature>
<evidence type="ECO:0000313" key="4">
    <source>
        <dbReference type="EMBL" id="NLF55837.1"/>
    </source>
</evidence>
<dbReference type="InterPro" id="IPR011006">
    <property type="entry name" value="CheY-like_superfamily"/>
</dbReference>
<dbReference type="SUPFAM" id="SSF52172">
    <property type="entry name" value="CheY-like"/>
    <property type="match status" value="1"/>
</dbReference>
<dbReference type="PROSITE" id="PS50110">
    <property type="entry name" value="RESPONSE_REGULATORY"/>
    <property type="match status" value="1"/>
</dbReference>
<gene>
    <name evidence="4" type="ORF">GX576_15830</name>
</gene>
<protein>
    <submittedName>
        <fullName evidence="4">Response regulator</fullName>
    </submittedName>
</protein>
<feature type="non-terminal residue" evidence="4">
    <location>
        <position position="1"/>
    </location>
</feature>
<feature type="domain" description="Response regulatory" evidence="3">
    <location>
        <begin position="1"/>
        <end position="86"/>
    </location>
</feature>
<keyword evidence="1 2" id="KW-0597">Phosphoprotein</keyword>
<organism evidence="4 5">
    <name type="scientific">Thauera phenolivorans</name>
    <dbReference type="NCBI Taxonomy" id="1792543"/>
    <lineage>
        <taxon>Bacteria</taxon>
        <taxon>Pseudomonadati</taxon>
        <taxon>Pseudomonadota</taxon>
        <taxon>Betaproteobacteria</taxon>
        <taxon>Rhodocyclales</taxon>
        <taxon>Zoogloeaceae</taxon>
        <taxon>Thauera</taxon>
    </lineage>
</organism>
<dbReference type="Proteomes" id="UP000536534">
    <property type="component" value="Unassembled WGS sequence"/>
</dbReference>
<dbReference type="EMBL" id="JAAYYV010000459">
    <property type="protein sequence ID" value="NLF55837.1"/>
    <property type="molecule type" value="Genomic_DNA"/>
</dbReference>
<dbReference type="InterPro" id="IPR001789">
    <property type="entry name" value="Sig_transdc_resp-reg_receiver"/>
</dbReference>
<evidence type="ECO:0000256" key="2">
    <source>
        <dbReference type="PROSITE-ProRule" id="PRU00169"/>
    </source>
</evidence>
<sequence length="100" mass="10815">ESGHEAADMVENIPQIALVLSDIVMPGGMDGRALARFVRRFRPELPLVLMTGYAEEAAGGREDASVPVLDKPFGHDRLVEVLTAALGEWRTRGMDGGQAR</sequence>
<dbReference type="PANTHER" id="PTHR44591:SF21">
    <property type="entry name" value="TWO-COMPONENT RESPONSE REGULATOR"/>
    <property type="match status" value="1"/>
</dbReference>
<dbReference type="AlphaFoldDB" id="A0A7X7LYZ8"/>
<proteinExistence type="predicted"/>
<reference evidence="4 5" key="1">
    <citation type="journal article" date="2020" name="Biotechnol. Biofuels">
        <title>New insights from the biogas microbiome by comprehensive genome-resolved metagenomics of nearly 1600 species originating from multiple anaerobic digesters.</title>
        <authorList>
            <person name="Campanaro S."/>
            <person name="Treu L."/>
            <person name="Rodriguez-R L.M."/>
            <person name="Kovalovszki A."/>
            <person name="Ziels R.M."/>
            <person name="Maus I."/>
            <person name="Zhu X."/>
            <person name="Kougias P.G."/>
            <person name="Basile A."/>
            <person name="Luo G."/>
            <person name="Schluter A."/>
            <person name="Konstantinidis K.T."/>
            <person name="Angelidaki I."/>
        </authorList>
    </citation>
    <scope>NUCLEOTIDE SEQUENCE [LARGE SCALE GENOMIC DNA]</scope>
    <source>
        <strain evidence="4">AS06rmzACSIP_256</strain>
    </source>
</reference>
<evidence type="ECO:0000256" key="1">
    <source>
        <dbReference type="ARBA" id="ARBA00022553"/>
    </source>
</evidence>